<evidence type="ECO:0000313" key="4">
    <source>
        <dbReference type="EnsemblPlants" id="Kaladp0026s0087.1.v1.1.CDS.1"/>
    </source>
</evidence>
<reference evidence="4" key="1">
    <citation type="submission" date="2021-01" db="UniProtKB">
        <authorList>
            <consortium name="EnsemblPlants"/>
        </authorList>
    </citation>
    <scope>IDENTIFICATION</scope>
</reference>
<organism evidence="4 5">
    <name type="scientific">Kalanchoe fedtschenkoi</name>
    <name type="common">Lavender scallops</name>
    <name type="synonym">South American air plant</name>
    <dbReference type="NCBI Taxonomy" id="63787"/>
    <lineage>
        <taxon>Eukaryota</taxon>
        <taxon>Viridiplantae</taxon>
        <taxon>Streptophyta</taxon>
        <taxon>Embryophyta</taxon>
        <taxon>Tracheophyta</taxon>
        <taxon>Spermatophyta</taxon>
        <taxon>Magnoliopsida</taxon>
        <taxon>eudicotyledons</taxon>
        <taxon>Gunneridae</taxon>
        <taxon>Pentapetalae</taxon>
        <taxon>Saxifragales</taxon>
        <taxon>Crassulaceae</taxon>
        <taxon>Kalanchoe</taxon>
    </lineage>
</organism>
<feature type="region of interest" description="Disordered" evidence="3">
    <location>
        <begin position="69"/>
        <end position="121"/>
    </location>
</feature>
<dbReference type="PANTHER" id="PTHR32054:SF2">
    <property type="entry name" value="PROTEIN PLASTID MOVEMENT IMPAIRED 2"/>
    <property type="match status" value="1"/>
</dbReference>
<keyword evidence="2" id="KW-0175">Coiled coil</keyword>
<comment type="similarity">
    <text evidence="1">Belongs to the WEB family.</text>
</comment>
<dbReference type="Gramene" id="Kaladp0026s0087.1.v1.1">
    <property type="protein sequence ID" value="Kaladp0026s0087.1.v1.1.CDS.1"/>
    <property type="gene ID" value="Kaladp0026s0087.v1.1"/>
</dbReference>
<dbReference type="PANTHER" id="PTHR32054">
    <property type="entry name" value="HEAVY CHAIN, PUTATIVE, EXPRESSED-RELATED-RELATED"/>
    <property type="match status" value="1"/>
</dbReference>
<dbReference type="AlphaFoldDB" id="A0A7N0T8V4"/>
<dbReference type="GO" id="GO:0009903">
    <property type="term" value="P:chloroplast avoidance movement"/>
    <property type="evidence" value="ECO:0007669"/>
    <property type="project" value="TreeGrafter"/>
</dbReference>
<keyword evidence="5" id="KW-1185">Reference proteome</keyword>
<dbReference type="GO" id="GO:0005829">
    <property type="term" value="C:cytosol"/>
    <property type="evidence" value="ECO:0007669"/>
    <property type="project" value="TreeGrafter"/>
</dbReference>
<dbReference type="Proteomes" id="UP000594263">
    <property type="component" value="Unplaced"/>
</dbReference>
<dbReference type="EnsemblPlants" id="Kaladp0026s0087.1.v1.1">
    <property type="protein sequence ID" value="Kaladp0026s0087.1.v1.1.CDS.1"/>
    <property type="gene ID" value="Kaladp0026s0087.v1.1"/>
</dbReference>
<name>A0A7N0T8V4_KALFE</name>
<feature type="compositionally biased region" description="Basic and acidic residues" evidence="3">
    <location>
        <begin position="69"/>
        <end position="86"/>
    </location>
</feature>
<feature type="compositionally biased region" description="Polar residues" evidence="3">
    <location>
        <begin position="161"/>
        <end position="178"/>
    </location>
</feature>
<evidence type="ECO:0000313" key="5">
    <source>
        <dbReference type="Proteomes" id="UP000594263"/>
    </source>
</evidence>
<feature type="compositionally biased region" description="Basic and acidic residues" evidence="3">
    <location>
        <begin position="95"/>
        <end position="111"/>
    </location>
</feature>
<evidence type="ECO:0000256" key="2">
    <source>
        <dbReference type="ARBA" id="ARBA00023054"/>
    </source>
</evidence>
<feature type="region of interest" description="Disordered" evidence="3">
    <location>
        <begin position="137"/>
        <end position="178"/>
    </location>
</feature>
<accession>A0A7N0T8V4</accession>
<sequence>MMSEEVMRARTFAAQNGSFITISNFEYEYLTGRASGAEEIADKKVAAAQAWIEALKAGEKEILMRTEVAERETRESRLEEEKEALRAAKSVSGRRAVEGESERKTQDKNSESADMQLAVATPRKSFLENGSIAPIRRAVRIRKGGTGRSRSSSFSGKNRTKGMTNLSLFGSQTAENVG</sequence>
<proteinExistence type="inferred from homology"/>
<evidence type="ECO:0000256" key="1">
    <source>
        <dbReference type="ARBA" id="ARBA00005485"/>
    </source>
</evidence>
<protein>
    <submittedName>
        <fullName evidence="4">Uncharacterized protein</fullName>
    </submittedName>
</protein>
<dbReference type="GO" id="GO:0009904">
    <property type="term" value="P:chloroplast accumulation movement"/>
    <property type="evidence" value="ECO:0007669"/>
    <property type="project" value="TreeGrafter"/>
</dbReference>
<evidence type="ECO:0000256" key="3">
    <source>
        <dbReference type="SAM" id="MobiDB-lite"/>
    </source>
</evidence>